<keyword evidence="2" id="KW-1185">Reference proteome</keyword>
<comment type="caution">
    <text evidence="1">The sequence shown here is derived from an EMBL/GenBank/DDBJ whole genome shotgun (WGS) entry which is preliminary data.</text>
</comment>
<reference evidence="1 2" key="1">
    <citation type="submission" date="2021-01" db="EMBL/GenBank/DDBJ databases">
        <title>Whole genome shotgun sequence of Actinoplanes durhamensis NBRC 14914.</title>
        <authorList>
            <person name="Komaki H."/>
            <person name="Tamura T."/>
        </authorList>
    </citation>
    <scope>NUCLEOTIDE SEQUENCE [LARGE SCALE GENOMIC DNA]</scope>
    <source>
        <strain evidence="1 2">NBRC 14914</strain>
    </source>
</reference>
<proteinExistence type="predicted"/>
<sequence length="150" mass="16673">MIKTKQVQQMLDAVHLSPRDSREVSAYLSQRAKKADKYREGRLKQANNNYQLGMADLANVRTLAERLEYRVVSGDLSPQEARAELDTLRRSYQAGWETVETAGASVAEITATDPVEAHEAFLESIPALAERVVPPLPVCLARAAHEQQAE</sequence>
<organism evidence="1 2">
    <name type="scientific">Paractinoplanes durhamensis</name>
    <dbReference type="NCBI Taxonomy" id="113563"/>
    <lineage>
        <taxon>Bacteria</taxon>
        <taxon>Bacillati</taxon>
        <taxon>Actinomycetota</taxon>
        <taxon>Actinomycetes</taxon>
        <taxon>Micromonosporales</taxon>
        <taxon>Micromonosporaceae</taxon>
        <taxon>Paractinoplanes</taxon>
    </lineage>
</organism>
<evidence type="ECO:0000313" key="2">
    <source>
        <dbReference type="Proteomes" id="UP000637628"/>
    </source>
</evidence>
<accession>A0ABQ3ZCL9</accession>
<gene>
    <name evidence="1" type="ORF">Adu01nite_86390</name>
</gene>
<dbReference type="Proteomes" id="UP000637628">
    <property type="component" value="Unassembled WGS sequence"/>
</dbReference>
<dbReference type="RefSeq" id="WP_203735131.1">
    <property type="nucleotide sequence ID" value="NZ_BAAATX010000034.1"/>
</dbReference>
<evidence type="ECO:0000313" key="1">
    <source>
        <dbReference type="EMBL" id="GIE07289.1"/>
    </source>
</evidence>
<protein>
    <submittedName>
        <fullName evidence="1">Uncharacterized protein</fullName>
    </submittedName>
</protein>
<dbReference type="EMBL" id="BOML01000075">
    <property type="protein sequence ID" value="GIE07289.1"/>
    <property type="molecule type" value="Genomic_DNA"/>
</dbReference>
<name>A0ABQ3ZCL9_9ACTN</name>